<keyword evidence="13" id="KW-0282">Flagellum</keyword>
<dbReference type="NCBIfam" id="TIGR02473">
    <property type="entry name" value="flagell_FliJ"/>
    <property type="match status" value="1"/>
</dbReference>
<evidence type="ECO:0000256" key="3">
    <source>
        <dbReference type="ARBA" id="ARBA00020392"/>
    </source>
</evidence>
<evidence type="ECO:0000256" key="8">
    <source>
        <dbReference type="ARBA" id="ARBA00022927"/>
    </source>
</evidence>
<proteinExistence type="inferred from homology"/>
<keyword evidence="13" id="KW-0969">Cilium</keyword>
<keyword evidence="10" id="KW-1006">Bacterial flagellum protein export</keyword>
<evidence type="ECO:0000256" key="1">
    <source>
        <dbReference type="ARBA" id="ARBA00004413"/>
    </source>
</evidence>
<dbReference type="GO" id="GO:0015031">
    <property type="term" value="P:protein transport"/>
    <property type="evidence" value="ECO:0007669"/>
    <property type="project" value="UniProtKB-KW"/>
</dbReference>
<feature type="region of interest" description="Disordered" evidence="12">
    <location>
        <begin position="1"/>
        <end position="44"/>
    </location>
</feature>
<evidence type="ECO:0000256" key="4">
    <source>
        <dbReference type="ARBA" id="ARBA00022448"/>
    </source>
</evidence>
<dbReference type="Gene3D" id="1.10.287.1700">
    <property type="match status" value="1"/>
</dbReference>
<keyword evidence="8" id="KW-0653">Protein transport</keyword>
<evidence type="ECO:0000256" key="7">
    <source>
        <dbReference type="ARBA" id="ARBA00022795"/>
    </source>
</evidence>
<keyword evidence="14" id="KW-1185">Reference proteome</keyword>
<keyword evidence="9" id="KW-0472">Membrane</keyword>
<comment type="similarity">
    <text evidence="2">Belongs to the FliJ family.</text>
</comment>
<dbReference type="AlphaFoldDB" id="A0A5C6TXQ5"/>
<keyword evidence="6" id="KW-0145">Chemotaxis</keyword>
<evidence type="ECO:0000256" key="2">
    <source>
        <dbReference type="ARBA" id="ARBA00010004"/>
    </source>
</evidence>
<keyword evidence="11" id="KW-0175">Coiled coil</keyword>
<dbReference type="GO" id="GO:0005886">
    <property type="term" value="C:plasma membrane"/>
    <property type="evidence" value="ECO:0007669"/>
    <property type="project" value="UniProtKB-SubCell"/>
</dbReference>
<keyword evidence="7" id="KW-1005">Bacterial flagellum biogenesis</keyword>
<protein>
    <recommendedName>
        <fullName evidence="3">Flagellar FliJ protein</fullName>
    </recommendedName>
</protein>
<name>A0A5C6TXQ5_9BURK</name>
<comment type="subcellular location">
    <subcellularLocation>
        <location evidence="1">Cell membrane</location>
        <topology evidence="1">Peripheral membrane protein</topology>
        <orientation evidence="1">Cytoplasmic side</orientation>
    </subcellularLocation>
</comment>
<dbReference type="InterPro" id="IPR012823">
    <property type="entry name" value="Flagell_FliJ"/>
</dbReference>
<evidence type="ECO:0000256" key="9">
    <source>
        <dbReference type="ARBA" id="ARBA00023136"/>
    </source>
</evidence>
<evidence type="ECO:0000313" key="14">
    <source>
        <dbReference type="Proteomes" id="UP000321832"/>
    </source>
</evidence>
<feature type="coiled-coil region" evidence="11">
    <location>
        <begin position="67"/>
        <end position="119"/>
    </location>
</feature>
<keyword evidence="13" id="KW-0966">Cell projection</keyword>
<organism evidence="13 14">
    <name type="scientific">Piscinibacter aquaticus</name>
    <dbReference type="NCBI Taxonomy" id="392597"/>
    <lineage>
        <taxon>Bacteria</taxon>
        <taxon>Pseudomonadati</taxon>
        <taxon>Pseudomonadota</taxon>
        <taxon>Betaproteobacteria</taxon>
        <taxon>Burkholderiales</taxon>
        <taxon>Sphaerotilaceae</taxon>
        <taxon>Piscinibacter</taxon>
    </lineage>
</organism>
<evidence type="ECO:0000256" key="12">
    <source>
        <dbReference type="SAM" id="MobiDB-lite"/>
    </source>
</evidence>
<sequence length="140" mass="15638">MPSANATRHSRTASACARRWTRRAPRPSSCSPTGATTSSAGPNALRRPAVQLLHSYHGFVTRLTQAIEHQDRVVVQAERQLERAAETLQQQELRVASVLKLIERRIAEIEKTSAQREQRALDELASRAAWNRLAAATTRF</sequence>
<gene>
    <name evidence="13" type="primary">fliJ</name>
    <name evidence="13" type="ORF">FSC37_01905</name>
</gene>
<evidence type="ECO:0000256" key="10">
    <source>
        <dbReference type="ARBA" id="ARBA00023225"/>
    </source>
</evidence>
<dbReference type="Proteomes" id="UP000321832">
    <property type="component" value="Unassembled WGS sequence"/>
</dbReference>
<dbReference type="InterPro" id="IPR053716">
    <property type="entry name" value="Flag_assembly_chemotaxis_eff"/>
</dbReference>
<keyword evidence="4" id="KW-0813">Transport</keyword>
<reference evidence="13 14" key="1">
    <citation type="submission" date="2019-08" db="EMBL/GenBank/DDBJ databases">
        <authorList>
            <person name="Khan S.A."/>
            <person name="Jeon C.O."/>
            <person name="Jeong S.E."/>
        </authorList>
    </citation>
    <scope>NUCLEOTIDE SEQUENCE [LARGE SCALE GENOMIC DNA]</scope>
    <source>
        <strain evidence="14">IMCC1728</strain>
    </source>
</reference>
<comment type="caution">
    <text evidence="13">The sequence shown here is derived from an EMBL/GenBank/DDBJ whole genome shotgun (WGS) entry which is preliminary data.</text>
</comment>
<accession>A0A5C6TXQ5</accession>
<evidence type="ECO:0000256" key="6">
    <source>
        <dbReference type="ARBA" id="ARBA00022500"/>
    </source>
</evidence>
<evidence type="ECO:0000256" key="5">
    <source>
        <dbReference type="ARBA" id="ARBA00022475"/>
    </source>
</evidence>
<dbReference type="GO" id="GO:0009288">
    <property type="term" value="C:bacterial-type flagellum"/>
    <property type="evidence" value="ECO:0007669"/>
    <property type="project" value="InterPro"/>
</dbReference>
<dbReference type="GO" id="GO:0006935">
    <property type="term" value="P:chemotaxis"/>
    <property type="evidence" value="ECO:0007669"/>
    <property type="project" value="UniProtKB-KW"/>
</dbReference>
<evidence type="ECO:0000256" key="11">
    <source>
        <dbReference type="SAM" id="Coils"/>
    </source>
</evidence>
<dbReference type="GO" id="GO:0044781">
    <property type="term" value="P:bacterial-type flagellum organization"/>
    <property type="evidence" value="ECO:0007669"/>
    <property type="project" value="UniProtKB-KW"/>
</dbReference>
<dbReference type="EMBL" id="VOPW01000001">
    <property type="protein sequence ID" value="TXC65314.1"/>
    <property type="molecule type" value="Genomic_DNA"/>
</dbReference>
<dbReference type="Pfam" id="PF02050">
    <property type="entry name" value="FliJ"/>
    <property type="match status" value="1"/>
</dbReference>
<evidence type="ECO:0000313" key="13">
    <source>
        <dbReference type="EMBL" id="TXC65314.1"/>
    </source>
</evidence>
<feature type="compositionally biased region" description="Polar residues" evidence="12">
    <location>
        <begin position="28"/>
        <end position="41"/>
    </location>
</feature>
<dbReference type="GO" id="GO:0071973">
    <property type="term" value="P:bacterial-type flagellum-dependent cell motility"/>
    <property type="evidence" value="ECO:0007669"/>
    <property type="project" value="InterPro"/>
</dbReference>
<keyword evidence="5" id="KW-1003">Cell membrane</keyword>